<evidence type="ECO:0000313" key="4">
    <source>
        <dbReference type="EMBL" id="PSU45543.1"/>
    </source>
</evidence>
<keyword evidence="1" id="KW-0560">Oxidoreductase</keyword>
<dbReference type="InterPro" id="IPR036291">
    <property type="entry name" value="NAD(P)-bd_dom_sf"/>
</dbReference>
<comment type="caution">
    <text evidence="4">The sequence shown here is derived from an EMBL/GenBank/DDBJ whole genome shotgun (WGS) entry which is preliminary data.</text>
</comment>
<dbReference type="Proteomes" id="UP000240987">
    <property type="component" value="Unassembled WGS sequence"/>
</dbReference>
<evidence type="ECO:0000313" key="5">
    <source>
        <dbReference type="Proteomes" id="UP000240987"/>
    </source>
</evidence>
<name>A0A2T3J9N2_9GAMM</name>
<proteinExistence type="predicted"/>
<dbReference type="SUPFAM" id="SSF51735">
    <property type="entry name" value="NAD(P)-binding Rossmann-fold domains"/>
    <property type="match status" value="1"/>
</dbReference>
<dbReference type="FunFam" id="3.40.50.720:FF:000363">
    <property type="entry name" value="D-isomer specific 2-hydroxyacid dehydrogenase"/>
    <property type="match status" value="1"/>
</dbReference>
<dbReference type="Gene3D" id="3.40.50.720">
    <property type="entry name" value="NAD(P)-binding Rossmann-like Domain"/>
    <property type="match status" value="2"/>
</dbReference>
<protein>
    <submittedName>
        <fullName evidence="4">D-2-hydroxyacid dehydrogenase</fullName>
    </submittedName>
</protein>
<dbReference type="SUPFAM" id="SSF52283">
    <property type="entry name" value="Formate/glycerate dehydrogenase catalytic domain-like"/>
    <property type="match status" value="1"/>
</dbReference>
<evidence type="ECO:0000256" key="2">
    <source>
        <dbReference type="ARBA" id="ARBA00023027"/>
    </source>
</evidence>
<dbReference type="InterPro" id="IPR006140">
    <property type="entry name" value="D-isomer_DH_NAD-bd"/>
</dbReference>
<reference evidence="4 5" key="1">
    <citation type="submission" date="2018-01" db="EMBL/GenBank/DDBJ databases">
        <title>Whole genome sequencing of Histamine producing bacteria.</title>
        <authorList>
            <person name="Butler K."/>
        </authorList>
    </citation>
    <scope>NUCLEOTIDE SEQUENCE [LARGE SCALE GENOMIC DNA]</scope>
    <source>
        <strain evidence="4 5">JCM 12947</strain>
    </source>
</reference>
<keyword evidence="5" id="KW-1185">Reference proteome</keyword>
<gene>
    <name evidence="4" type="ORF">C9J12_21970</name>
</gene>
<dbReference type="GO" id="GO:0016491">
    <property type="term" value="F:oxidoreductase activity"/>
    <property type="evidence" value="ECO:0007669"/>
    <property type="project" value="UniProtKB-KW"/>
</dbReference>
<dbReference type="CDD" id="cd05300">
    <property type="entry name" value="2-Hacid_dh_1"/>
    <property type="match status" value="1"/>
</dbReference>
<evidence type="ECO:0000256" key="1">
    <source>
        <dbReference type="ARBA" id="ARBA00023002"/>
    </source>
</evidence>
<organism evidence="4 5">
    <name type="scientific">Photobacterium frigidiphilum</name>
    <dbReference type="NCBI Taxonomy" id="264736"/>
    <lineage>
        <taxon>Bacteria</taxon>
        <taxon>Pseudomonadati</taxon>
        <taxon>Pseudomonadota</taxon>
        <taxon>Gammaproteobacteria</taxon>
        <taxon>Vibrionales</taxon>
        <taxon>Vibrionaceae</taxon>
        <taxon>Photobacterium</taxon>
    </lineage>
</organism>
<dbReference type="Pfam" id="PF02826">
    <property type="entry name" value="2-Hacid_dh_C"/>
    <property type="match status" value="1"/>
</dbReference>
<dbReference type="PANTHER" id="PTHR43333">
    <property type="entry name" value="2-HACID_DH_C DOMAIN-CONTAINING PROTEIN"/>
    <property type="match status" value="1"/>
</dbReference>
<accession>A0A2T3J9N2</accession>
<dbReference type="AlphaFoldDB" id="A0A2T3J9N2"/>
<dbReference type="PANTHER" id="PTHR43333:SF1">
    <property type="entry name" value="D-ISOMER SPECIFIC 2-HYDROXYACID DEHYDROGENASE NAD-BINDING DOMAIN-CONTAINING PROTEIN"/>
    <property type="match status" value="1"/>
</dbReference>
<sequence length="303" mass="33654">MNKVLIVSRQQATYHQLIKQAQLPHLEITNDPKQASIILADPPKIARQLDSYPALRWLQSTFAGIDALIKPELRQDYQLTNIRGHFGQLIAEYVIGLTLNYTRHFSLYHTQQHAGVWLPQPYCSLTSQTMVILGTGSIGSHLAQVASALGIKVIGVNRSGISDTVAFDQVYSLSNLTDALAKATIVVSTLPATLNTDQLLNAGTLAHCNHVLLFNVGRGNAVCEHGLLDALEKNSVQHAFLDVFNQEPLAQNHPFWEHDKITVTPHIAAESFPEQVFDIFQGNYLRFIANQPLHCKVDFDKGY</sequence>
<evidence type="ECO:0000259" key="3">
    <source>
        <dbReference type="Pfam" id="PF02826"/>
    </source>
</evidence>
<dbReference type="EMBL" id="PYMJ01000029">
    <property type="protein sequence ID" value="PSU45543.1"/>
    <property type="molecule type" value="Genomic_DNA"/>
</dbReference>
<dbReference type="OrthoDB" id="9787219at2"/>
<dbReference type="RefSeq" id="WP_107244653.1">
    <property type="nucleotide sequence ID" value="NZ_PYMJ01000029.1"/>
</dbReference>
<dbReference type="GO" id="GO:0051287">
    <property type="term" value="F:NAD binding"/>
    <property type="evidence" value="ECO:0007669"/>
    <property type="project" value="InterPro"/>
</dbReference>
<feature type="domain" description="D-isomer specific 2-hydroxyacid dehydrogenase NAD-binding" evidence="3">
    <location>
        <begin position="95"/>
        <end position="268"/>
    </location>
</feature>
<keyword evidence="2" id="KW-0520">NAD</keyword>